<keyword evidence="3" id="KW-0143">Chaperone</keyword>
<evidence type="ECO:0000256" key="4">
    <source>
        <dbReference type="ARBA" id="ARBA00034320"/>
    </source>
</evidence>
<dbReference type="EMBL" id="CP026538">
    <property type="protein sequence ID" value="QAZ67197.1"/>
    <property type="molecule type" value="Genomic_DNA"/>
</dbReference>
<feature type="domain" description="CobW C-terminal" evidence="7">
    <location>
        <begin position="238"/>
        <end position="332"/>
    </location>
</feature>
<evidence type="ECO:0000256" key="5">
    <source>
        <dbReference type="ARBA" id="ARBA00045658"/>
    </source>
</evidence>
<reference evidence="8 9" key="1">
    <citation type="submission" date="2018-02" db="EMBL/GenBank/DDBJ databases">
        <title>Genome sequence of Desulfovibrio carbinolicus DSM 3852.</title>
        <authorList>
            <person name="Wilbanks E."/>
            <person name="Skennerton C.T."/>
            <person name="Orphan V.J."/>
        </authorList>
    </citation>
    <scope>NUCLEOTIDE SEQUENCE [LARGE SCALE GENOMIC DNA]</scope>
    <source>
        <strain evidence="8 9">DSM 3852</strain>
    </source>
</reference>
<dbReference type="Pfam" id="PF02492">
    <property type="entry name" value="cobW"/>
    <property type="match status" value="1"/>
</dbReference>
<dbReference type="InterPro" id="IPR027417">
    <property type="entry name" value="P-loop_NTPase"/>
</dbReference>
<dbReference type="SUPFAM" id="SSF52540">
    <property type="entry name" value="P-loop containing nucleoside triphosphate hydrolases"/>
    <property type="match status" value="1"/>
</dbReference>
<comment type="similarity">
    <text evidence="4">Belongs to the SIMIBI class G3E GTPase family. ZNG1 subfamily.</text>
</comment>
<gene>
    <name evidence="8" type="ORF">C3Y92_08125</name>
</gene>
<evidence type="ECO:0000259" key="7">
    <source>
        <dbReference type="SMART" id="SM00833"/>
    </source>
</evidence>
<dbReference type="Gene3D" id="3.30.1220.10">
    <property type="entry name" value="CobW-like, C-terminal domain"/>
    <property type="match status" value="1"/>
</dbReference>
<dbReference type="CDD" id="cd03112">
    <property type="entry name" value="CobW-like"/>
    <property type="match status" value="1"/>
</dbReference>
<evidence type="ECO:0000256" key="6">
    <source>
        <dbReference type="ARBA" id="ARBA00049117"/>
    </source>
</evidence>
<accession>A0A4P6HJC7</accession>
<dbReference type="PANTHER" id="PTHR13748">
    <property type="entry name" value="COBW-RELATED"/>
    <property type="match status" value="1"/>
</dbReference>
<evidence type="ECO:0000256" key="2">
    <source>
        <dbReference type="ARBA" id="ARBA00022801"/>
    </source>
</evidence>
<dbReference type="KEGG" id="dcb:C3Y92_08125"/>
<keyword evidence="9" id="KW-1185">Reference proteome</keyword>
<dbReference type="Gene3D" id="3.40.50.300">
    <property type="entry name" value="P-loop containing nucleotide triphosphate hydrolases"/>
    <property type="match status" value="1"/>
</dbReference>
<comment type="catalytic activity">
    <reaction evidence="6">
        <text>GTP + H2O = GDP + phosphate + H(+)</text>
        <dbReference type="Rhea" id="RHEA:19669"/>
        <dbReference type="ChEBI" id="CHEBI:15377"/>
        <dbReference type="ChEBI" id="CHEBI:15378"/>
        <dbReference type="ChEBI" id="CHEBI:37565"/>
        <dbReference type="ChEBI" id="CHEBI:43474"/>
        <dbReference type="ChEBI" id="CHEBI:58189"/>
    </reaction>
    <physiologicalReaction direction="left-to-right" evidence="6">
        <dbReference type="Rhea" id="RHEA:19670"/>
    </physiologicalReaction>
</comment>
<dbReference type="RefSeq" id="WP_129351536.1">
    <property type="nucleotide sequence ID" value="NZ_CP026538.1"/>
</dbReference>
<dbReference type="AlphaFoldDB" id="A0A4P6HJC7"/>
<dbReference type="InterPro" id="IPR003495">
    <property type="entry name" value="CobW/HypB/UreG_nucleotide-bd"/>
</dbReference>
<dbReference type="OrthoDB" id="9808822at2"/>
<dbReference type="GO" id="GO:0016787">
    <property type="term" value="F:hydrolase activity"/>
    <property type="evidence" value="ECO:0007669"/>
    <property type="project" value="UniProtKB-KW"/>
</dbReference>
<sequence>MASVPVTVLTGFLGAGKTTLLNRLLTEAHGRRFAVIVNEFGEIGIDNDLVVSSDEEIYLMNNGCICCSVRGDLIRVLSGLAKRRGAYDAVLVETTGLADPAAIIQTFSMDEDTGDAFRLDSVVTVVDALHFRRHAAENRQALEQVVYADLILLNKTDLVPEAELADIRQAIARINDTAQVLETTRCQVPMDVLLDRNAFDLTRLPLGQPAPAGPAPGGLAPYRPEEDHQHGHVHDHGIQSLSFTLDAPLDPDKLGEFLRTLLASKGQDIYRSKGILSVAGAKQRFIFHGVHMYLETAWGTPWAEGETRQSRAVFIGRDLDRTSLEDGLAGCAAKEA</sequence>
<evidence type="ECO:0000313" key="9">
    <source>
        <dbReference type="Proteomes" id="UP000293296"/>
    </source>
</evidence>
<proteinExistence type="inferred from homology"/>
<evidence type="ECO:0000313" key="8">
    <source>
        <dbReference type="EMBL" id="QAZ67197.1"/>
    </source>
</evidence>
<dbReference type="InterPro" id="IPR011629">
    <property type="entry name" value="CobW-like_C"/>
</dbReference>
<keyword evidence="1" id="KW-0547">Nucleotide-binding</keyword>
<dbReference type="Proteomes" id="UP000293296">
    <property type="component" value="Chromosome"/>
</dbReference>
<dbReference type="SMART" id="SM00833">
    <property type="entry name" value="CobW_C"/>
    <property type="match status" value="1"/>
</dbReference>
<dbReference type="GO" id="GO:0000166">
    <property type="term" value="F:nucleotide binding"/>
    <property type="evidence" value="ECO:0007669"/>
    <property type="project" value="UniProtKB-KW"/>
</dbReference>
<keyword evidence="2" id="KW-0378">Hydrolase</keyword>
<dbReference type="InterPro" id="IPR051316">
    <property type="entry name" value="Zinc-reg_GTPase_activator"/>
</dbReference>
<dbReference type="GO" id="GO:0005737">
    <property type="term" value="C:cytoplasm"/>
    <property type="evidence" value="ECO:0007669"/>
    <property type="project" value="TreeGrafter"/>
</dbReference>
<name>A0A4P6HJC7_9BACT</name>
<dbReference type="PANTHER" id="PTHR13748:SF62">
    <property type="entry name" value="COBW DOMAIN-CONTAINING PROTEIN"/>
    <property type="match status" value="1"/>
</dbReference>
<evidence type="ECO:0000256" key="3">
    <source>
        <dbReference type="ARBA" id="ARBA00023186"/>
    </source>
</evidence>
<dbReference type="SUPFAM" id="SSF90002">
    <property type="entry name" value="Hypothetical protein YjiA, C-terminal domain"/>
    <property type="match status" value="1"/>
</dbReference>
<organism evidence="8 9">
    <name type="scientific">Solidesulfovibrio carbinolicus</name>
    <dbReference type="NCBI Taxonomy" id="296842"/>
    <lineage>
        <taxon>Bacteria</taxon>
        <taxon>Pseudomonadati</taxon>
        <taxon>Thermodesulfobacteriota</taxon>
        <taxon>Desulfovibrionia</taxon>
        <taxon>Desulfovibrionales</taxon>
        <taxon>Desulfovibrionaceae</taxon>
        <taxon>Solidesulfovibrio</taxon>
    </lineage>
</organism>
<protein>
    <submittedName>
        <fullName evidence="8">Cobalamin biosynthesis protein CobW</fullName>
    </submittedName>
</protein>
<dbReference type="InterPro" id="IPR036627">
    <property type="entry name" value="CobW-likC_sf"/>
</dbReference>
<comment type="function">
    <text evidence="5">Zinc chaperone that directly transfers zinc cofactor to target proteins, thereby activating them. Zinc is transferred from the CXCC motif in the GTPase domain to the zinc binding site in target proteins in a process requiring GTP hydrolysis.</text>
</comment>
<dbReference type="Pfam" id="PF07683">
    <property type="entry name" value="CobW_C"/>
    <property type="match status" value="1"/>
</dbReference>
<evidence type="ECO:0000256" key="1">
    <source>
        <dbReference type="ARBA" id="ARBA00022741"/>
    </source>
</evidence>